<sequence>MNLSRIQCLFLTTCLVLSSAKLALTAPIHPDVSWRTIRRDLLNRKEDPPLGSRPVELCLITPEYHRNSVTLWQNRPLFVWQGKIGGIGIRQANSEQMIWRQPIAASETESVNRVAYTGDPLEPGQTYHWVIFDQADDSQPIRFIPFTVLDGKERDRIRVRLIILAAQLKEKGATTEEMALERANYFSKQQLWSDALQEVYRIDNPSAELRDMIGEISTQLCS</sequence>
<evidence type="ECO:0000313" key="3">
    <source>
        <dbReference type="Proteomes" id="UP000003835"/>
    </source>
</evidence>
<dbReference type="AlphaFoldDB" id="B4VQM8"/>
<keyword evidence="3" id="KW-1185">Reference proteome</keyword>
<dbReference type="Proteomes" id="UP000003835">
    <property type="component" value="Unassembled WGS sequence"/>
</dbReference>
<dbReference type="HOGENOM" id="CLU_089292_0_0_3"/>
<dbReference type="eggNOG" id="ENOG5032VDX">
    <property type="taxonomic scope" value="Bacteria"/>
</dbReference>
<evidence type="ECO:0000313" key="2">
    <source>
        <dbReference type="EMBL" id="EDX75787.1"/>
    </source>
</evidence>
<organism evidence="2 3">
    <name type="scientific">Coleofasciculus chthonoplastes PCC 7420</name>
    <dbReference type="NCBI Taxonomy" id="118168"/>
    <lineage>
        <taxon>Bacteria</taxon>
        <taxon>Bacillati</taxon>
        <taxon>Cyanobacteriota</taxon>
        <taxon>Cyanophyceae</taxon>
        <taxon>Coleofasciculales</taxon>
        <taxon>Coleofasciculaceae</taxon>
        <taxon>Coleofasciculus</taxon>
    </lineage>
</organism>
<proteinExistence type="predicted"/>
<evidence type="ECO:0000256" key="1">
    <source>
        <dbReference type="SAM" id="SignalP"/>
    </source>
</evidence>
<feature type="signal peptide" evidence="1">
    <location>
        <begin position="1"/>
        <end position="23"/>
    </location>
</feature>
<keyword evidence="1" id="KW-0732">Signal</keyword>
<feature type="chain" id="PRO_5002827615" description="DUF928 domain-containing protein" evidence="1">
    <location>
        <begin position="24"/>
        <end position="222"/>
    </location>
</feature>
<accession>B4VQM8</accession>
<dbReference type="EMBL" id="DS989848">
    <property type="protein sequence ID" value="EDX75787.1"/>
    <property type="molecule type" value="Genomic_DNA"/>
</dbReference>
<dbReference type="OrthoDB" id="468489at2"/>
<evidence type="ECO:0008006" key="4">
    <source>
        <dbReference type="Google" id="ProtNLM"/>
    </source>
</evidence>
<dbReference type="RefSeq" id="WP_006100924.1">
    <property type="nucleotide sequence ID" value="NZ_DS989848.1"/>
</dbReference>
<name>B4VQM8_9CYAN</name>
<reference evidence="2 3" key="1">
    <citation type="submission" date="2008-07" db="EMBL/GenBank/DDBJ databases">
        <authorList>
            <person name="Tandeau de Marsac N."/>
            <person name="Ferriera S."/>
            <person name="Johnson J."/>
            <person name="Kravitz S."/>
            <person name="Beeson K."/>
            <person name="Sutton G."/>
            <person name="Rogers Y.-H."/>
            <person name="Friedman R."/>
            <person name="Frazier M."/>
            <person name="Venter J.C."/>
        </authorList>
    </citation>
    <scope>NUCLEOTIDE SEQUENCE [LARGE SCALE GENOMIC DNA]</scope>
    <source>
        <strain evidence="2 3">PCC 7420</strain>
    </source>
</reference>
<gene>
    <name evidence="2" type="ORF">MC7420_6442</name>
</gene>
<protein>
    <recommendedName>
        <fullName evidence="4">DUF928 domain-containing protein</fullName>
    </recommendedName>
</protein>